<evidence type="ECO:0000313" key="3">
    <source>
        <dbReference type="Proteomes" id="UP000249177"/>
    </source>
</evidence>
<keyword evidence="3" id="KW-1185">Reference proteome</keyword>
<gene>
    <name evidence="2" type="ORF">DOS84_01000</name>
</gene>
<dbReference type="RefSeq" id="WP_111408247.1">
    <property type="nucleotide sequence ID" value="NZ_QKXH01000001.1"/>
</dbReference>
<dbReference type="EMBL" id="QKXH01000001">
    <property type="protein sequence ID" value="PZX95176.1"/>
    <property type="molecule type" value="Genomic_DNA"/>
</dbReference>
<sequence length="224" mass="25689">MNLAKVLDKLSKKITSEITASNNGVVVSIQLTNVATLNDGDEFLQEKSSMILSIVNIEEDKTLKNQSLYKEYSGNGNSIEKYKKPTQNLIFSLLFTSYNKKLDQYAEGLDKLEYIIKCLQNNNVFYYDNTNFFEQTEVSENQAKSMNKIILDLVSLKSEQLNQMWSYLGNRYMPSVLYSMRMIRVQNENNLPADPIIDKAKVQLWTNDKSDITGEIEASSFLLE</sequence>
<dbReference type="InterPro" id="IPR025351">
    <property type="entry name" value="Pvc16_N"/>
</dbReference>
<protein>
    <recommendedName>
        <fullName evidence="1">Pvc16 N-terminal domain-containing protein</fullName>
    </recommendedName>
</protein>
<comment type="caution">
    <text evidence="2">The sequence shown here is derived from an EMBL/GenBank/DDBJ whole genome shotgun (WGS) entry which is preliminary data.</text>
</comment>
<dbReference type="OrthoDB" id="7560784at2"/>
<proteinExistence type="predicted"/>
<evidence type="ECO:0000313" key="2">
    <source>
        <dbReference type="EMBL" id="PZX95176.1"/>
    </source>
</evidence>
<dbReference type="Pfam" id="PF14065">
    <property type="entry name" value="Pvc16_N"/>
    <property type="match status" value="1"/>
</dbReference>
<accession>A0A2W7U0Y4</accession>
<reference evidence="2 3" key="1">
    <citation type="submission" date="2018-06" db="EMBL/GenBank/DDBJ databases">
        <title>Flavobacterium sp IMCC34762, genome.</title>
        <authorList>
            <person name="Joung Y."/>
            <person name="Cho J."/>
            <person name="Song J."/>
        </authorList>
    </citation>
    <scope>NUCLEOTIDE SEQUENCE [LARGE SCALE GENOMIC DNA]</scope>
    <source>
        <strain evidence="2 3">IMCC34762</strain>
    </source>
</reference>
<dbReference type="AlphaFoldDB" id="A0A2W7U0Y4"/>
<organism evidence="2 3">
    <name type="scientific">Flavobacterium aquariorum</name>
    <dbReference type="NCBI Taxonomy" id="2217670"/>
    <lineage>
        <taxon>Bacteria</taxon>
        <taxon>Pseudomonadati</taxon>
        <taxon>Bacteroidota</taxon>
        <taxon>Flavobacteriia</taxon>
        <taxon>Flavobacteriales</taxon>
        <taxon>Flavobacteriaceae</taxon>
        <taxon>Flavobacterium</taxon>
    </lineage>
</organism>
<name>A0A2W7U0Y4_9FLAO</name>
<feature type="domain" description="Pvc16 N-terminal" evidence="1">
    <location>
        <begin position="20"/>
        <end position="197"/>
    </location>
</feature>
<dbReference type="Proteomes" id="UP000249177">
    <property type="component" value="Unassembled WGS sequence"/>
</dbReference>
<evidence type="ECO:0000259" key="1">
    <source>
        <dbReference type="Pfam" id="PF14065"/>
    </source>
</evidence>